<dbReference type="AlphaFoldDB" id="A0A1H9AS91"/>
<keyword evidence="2" id="KW-1185">Reference proteome</keyword>
<dbReference type="RefSeq" id="WP_090204450.1">
    <property type="nucleotide sequence ID" value="NZ_FOFO01000006.1"/>
</dbReference>
<reference evidence="1 2" key="1">
    <citation type="submission" date="2016-10" db="EMBL/GenBank/DDBJ databases">
        <authorList>
            <person name="de Groot N.N."/>
        </authorList>
    </citation>
    <scope>NUCLEOTIDE SEQUENCE [LARGE SCALE GENOMIC DNA]</scope>
    <source>
        <strain evidence="1 2">B7-7</strain>
    </source>
</reference>
<accession>A0A1H9AS91</accession>
<proteinExistence type="predicted"/>
<dbReference type="STRING" id="867345.SAMN05421693_10664"/>
<sequence length="70" mass="8254">MSPSPGDPSPAILPESLAGRAYRRCSEGDRRWCLLRRLINLLHFWKIDYCAGRHYQDLQHMAIEKTRRKD</sequence>
<dbReference type="OrthoDB" id="9873487at2"/>
<evidence type="ECO:0000313" key="2">
    <source>
        <dbReference type="Proteomes" id="UP000199496"/>
    </source>
</evidence>
<dbReference type="EMBL" id="FOFO01000006">
    <property type="protein sequence ID" value="SEP79682.1"/>
    <property type="molecule type" value="Genomic_DNA"/>
</dbReference>
<gene>
    <name evidence="1" type="ORF">SAMN05421693_10664</name>
</gene>
<protein>
    <submittedName>
        <fullName evidence="1">Uncharacterized protein</fullName>
    </submittedName>
</protein>
<evidence type="ECO:0000313" key="1">
    <source>
        <dbReference type="EMBL" id="SEP79682.1"/>
    </source>
</evidence>
<dbReference type="Proteomes" id="UP000199496">
    <property type="component" value="Unassembled WGS sequence"/>
</dbReference>
<name>A0A1H9AS91_9GAMM</name>
<organism evidence="1 2">
    <name type="scientific">Ectothiorhodospira magna</name>
    <dbReference type="NCBI Taxonomy" id="867345"/>
    <lineage>
        <taxon>Bacteria</taxon>
        <taxon>Pseudomonadati</taxon>
        <taxon>Pseudomonadota</taxon>
        <taxon>Gammaproteobacteria</taxon>
        <taxon>Chromatiales</taxon>
        <taxon>Ectothiorhodospiraceae</taxon>
        <taxon>Ectothiorhodospira</taxon>
    </lineage>
</organism>